<proteinExistence type="predicted"/>
<dbReference type="EMBL" id="PUIV01000043">
    <property type="protein sequence ID" value="PWB92594.1"/>
    <property type="molecule type" value="Genomic_DNA"/>
</dbReference>
<name>A0A2U1SLU8_METSR</name>
<keyword evidence="1" id="KW-0472">Membrane</keyword>
<comment type="caution">
    <text evidence="2">The sequence shown here is derived from an EMBL/GenBank/DDBJ whole genome shotgun (WGS) entry which is preliminary data.</text>
</comment>
<gene>
    <name evidence="2" type="ORF">C5689_17400</name>
</gene>
<keyword evidence="1" id="KW-0812">Transmembrane</keyword>
<organism evidence="2 3">
    <name type="scientific">Methylosinus sporium</name>
    <dbReference type="NCBI Taxonomy" id="428"/>
    <lineage>
        <taxon>Bacteria</taxon>
        <taxon>Pseudomonadati</taxon>
        <taxon>Pseudomonadota</taxon>
        <taxon>Alphaproteobacteria</taxon>
        <taxon>Hyphomicrobiales</taxon>
        <taxon>Methylocystaceae</taxon>
        <taxon>Methylosinus</taxon>
    </lineage>
</organism>
<keyword evidence="3" id="KW-1185">Reference proteome</keyword>
<protein>
    <submittedName>
        <fullName evidence="2">Uncharacterized protein</fullName>
    </submittedName>
</protein>
<dbReference type="AlphaFoldDB" id="A0A2U1SLU8"/>
<dbReference type="Proteomes" id="UP000245137">
    <property type="component" value="Unassembled WGS sequence"/>
</dbReference>
<evidence type="ECO:0000313" key="2">
    <source>
        <dbReference type="EMBL" id="PWB92594.1"/>
    </source>
</evidence>
<evidence type="ECO:0000256" key="1">
    <source>
        <dbReference type="SAM" id="Phobius"/>
    </source>
</evidence>
<feature type="transmembrane region" description="Helical" evidence="1">
    <location>
        <begin position="34"/>
        <end position="55"/>
    </location>
</feature>
<evidence type="ECO:0000313" key="3">
    <source>
        <dbReference type="Proteomes" id="UP000245137"/>
    </source>
</evidence>
<sequence length="77" mass="7961">MEIMPVPFETVDIVETKGGSRARSGRPTPSKGQLLRVGLMLAIAALCVASLEAGLGRRVAGAERAAAPQTSGKTVRT</sequence>
<accession>A0A2U1SLU8</accession>
<reference evidence="2 3" key="1">
    <citation type="journal article" date="2018" name="Appl. Microbiol. Biotechnol.">
        <title>Co-cultivation of the strictly anaerobic methanogen Methanosarcina barkeri with aerobic methanotrophs in an oxygen-limited membrane bioreactor.</title>
        <authorList>
            <person name="In 't Zandt M.H."/>
            <person name="van den Bosch T.J.M."/>
            <person name="Rijkers R."/>
            <person name="van Kessel M.A.H.J."/>
            <person name="Jetten M.S.M."/>
            <person name="Welte C.U."/>
        </authorList>
    </citation>
    <scope>NUCLEOTIDE SEQUENCE [LARGE SCALE GENOMIC DNA]</scope>
    <source>
        <strain evidence="2 3">DSM 17706</strain>
    </source>
</reference>
<keyword evidence="1" id="KW-1133">Transmembrane helix</keyword>